<dbReference type="AlphaFoldDB" id="A0A059XW20"/>
<keyword evidence="1" id="KW-0812">Transmembrane</keyword>
<evidence type="ECO:0000256" key="1">
    <source>
        <dbReference type="SAM" id="Phobius"/>
    </source>
</evidence>
<dbReference type="NCBIfam" id="NF046002">
    <property type="entry name" value="MAG3450_fam"/>
    <property type="match status" value="1"/>
</dbReference>
<accession>A0A059XW20</accession>
<name>A0A059XW20_9BACT</name>
<feature type="transmembrane region" description="Helical" evidence="1">
    <location>
        <begin position="7"/>
        <end position="29"/>
    </location>
</feature>
<dbReference type="KEGG" id="mcr:MCFN_01512"/>
<reference evidence="2 3" key="1">
    <citation type="journal article" date="2014" name="Genome Announc.">
        <title>Complete Genome Sequence of the Bovine Mastitis Pathogen Mycoplasma californicum Strain ST-6T (ATCC 33461T).</title>
        <authorList>
            <person name="Calcutt M.J."/>
            <person name="Foecking M.F."/>
            <person name="Fox L.K."/>
        </authorList>
    </citation>
    <scope>NUCLEOTIDE SEQUENCE [LARGE SCALE GENOMIC DNA]</scope>
    <source>
        <strain evidence="2 3">ST-6</strain>
    </source>
</reference>
<dbReference type="Proteomes" id="UP000027088">
    <property type="component" value="Chromosome"/>
</dbReference>
<feature type="transmembrane region" description="Helical" evidence="1">
    <location>
        <begin position="72"/>
        <end position="91"/>
    </location>
</feature>
<evidence type="ECO:0000313" key="2">
    <source>
        <dbReference type="EMBL" id="AIA29447.1"/>
    </source>
</evidence>
<feature type="transmembrane region" description="Helical" evidence="1">
    <location>
        <begin position="97"/>
        <end position="118"/>
    </location>
</feature>
<sequence>MSNRYWSLVALFYIAIIQVLPLTILWYFATPDFQNQTIFNFHFILWIPLGITIISICGAILLVYFNVIRLKGMNFVITIPVLYSLVIVLSLTPLSVFWRMFISFSTVILVTILTSLVISRVGTFKNKKCKKLSI</sequence>
<gene>
    <name evidence="2" type="ORF">MCFN_01512</name>
</gene>
<protein>
    <recommendedName>
        <fullName evidence="4">Integral membrane protein</fullName>
    </recommendedName>
</protein>
<keyword evidence="1" id="KW-1133">Transmembrane helix</keyword>
<keyword evidence="3" id="KW-1185">Reference proteome</keyword>
<feature type="transmembrane region" description="Helical" evidence="1">
    <location>
        <begin position="41"/>
        <end position="65"/>
    </location>
</feature>
<evidence type="ECO:0008006" key="4">
    <source>
        <dbReference type="Google" id="ProtNLM"/>
    </source>
</evidence>
<dbReference type="EMBL" id="CP007521">
    <property type="protein sequence ID" value="AIA29447.1"/>
    <property type="molecule type" value="Genomic_DNA"/>
</dbReference>
<keyword evidence="1" id="KW-0472">Membrane</keyword>
<proteinExistence type="predicted"/>
<evidence type="ECO:0000313" key="3">
    <source>
        <dbReference type="Proteomes" id="UP000027088"/>
    </source>
</evidence>
<organism evidence="2 3">
    <name type="scientific">Mycoplasmopsis californica</name>
    <dbReference type="NCBI Taxonomy" id="2113"/>
    <lineage>
        <taxon>Bacteria</taxon>
        <taxon>Bacillati</taxon>
        <taxon>Mycoplasmatota</taxon>
        <taxon>Mycoplasmoidales</taxon>
        <taxon>Metamycoplasmataceae</taxon>
        <taxon>Mycoplasmopsis</taxon>
    </lineage>
</organism>